<dbReference type="EMBL" id="JBDODL010003726">
    <property type="protein sequence ID" value="MES1922789.1"/>
    <property type="molecule type" value="Genomic_DNA"/>
</dbReference>
<dbReference type="Gene3D" id="1.25.40.10">
    <property type="entry name" value="Tetratricopeptide repeat domain"/>
    <property type="match status" value="1"/>
</dbReference>
<dbReference type="Proteomes" id="UP001439008">
    <property type="component" value="Unassembled WGS sequence"/>
</dbReference>
<dbReference type="PANTHER" id="PTHR13768">
    <property type="entry name" value="SOLUBLE NSF ATTACHMENT PROTEIN SNAP"/>
    <property type="match status" value="1"/>
</dbReference>
<evidence type="ECO:0008006" key="6">
    <source>
        <dbReference type="Google" id="ProtNLM"/>
    </source>
</evidence>
<protein>
    <recommendedName>
        <fullName evidence="6">Alpha-SNAP</fullName>
    </recommendedName>
</protein>
<keyword evidence="5" id="KW-1185">Reference proteome</keyword>
<evidence type="ECO:0000256" key="2">
    <source>
        <dbReference type="ARBA" id="ARBA00022448"/>
    </source>
</evidence>
<gene>
    <name evidence="4" type="ORF">MHBO_004313</name>
</gene>
<proteinExistence type="inferred from homology"/>
<dbReference type="SUPFAM" id="SSF48452">
    <property type="entry name" value="TPR-like"/>
    <property type="match status" value="1"/>
</dbReference>
<evidence type="ECO:0000313" key="4">
    <source>
        <dbReference type="EMBL" id="MES1922789.1"/>
    </source>
</evidence>
<dbReference type="InterPro" id="IPR000744">
    <property type="entry name" value="NSF_attach"/>
</dbReference>
<comment type="similarity">
    <text evidence="1">Belongs to the SNAP family.</text>
</comment>
<keyword evidence="2" id="KW-0813">Transport</keyword>
<name>A0ABV2ASZ1_9EUKA</name>
<keyword evidence="3" id="KW-0653">Protein transport</keyword>
<dbReference type="Pfam" id="PF14938">
    <property type="entry name" value="SNAP"/>
    <property type="match status" value="1"/>
</dbReference>
<evidence type="ECO:0000256" key="1">
    <source>
        <dbReference type="ARBA" id="ARBA00010050"/>
    </source>
</evidence>
<dbReference type="InterPro" id="IPR011990">
    <property type="entry name" value="TPR-like_helical_dom_sf"/>
</dbReference>
<organism evidence="4 5">
    <name type="scientific">Bonamia ostreae</name>
    <dbReference type="NCBI Taxonomy" id="126728"/>
    <lineage>
        <taxon>Eukaryota</taxon>
        <taxon>Sar</taxon>
        <taxon>Rhizaria</taxon>
        <taxon>Endomyxa</taxon>
        <taxon>Ascetosporea</taxon>
        <taxon>Haplosporida</taxon>
        <taxon>Bonamia</taxon>
    </lineage>
</organism>
<sequence length="201" mass="23239">MAQYYEKAIKIYKDKNSFSYVAKLHKEMGQSLSKTNKFESAAKHLNLAGQFYESEDQTVTSCNCFFDEAVCRANTKQFLEAAEIFEKVAQVYVQNKLLRWSAKDCLFSAFLCRIAIFQNLNISDFLSKYCDIDSNFASTREYEYSQKLVKALNDNDSEKFSDALYEADSKLKLDNWKVSILVSVREKIGENVQVQDEDDFT</sequence>
<reference evidence="4 5" key="1">
    <citation type="journal article" date="2024" name="BMC Biol.">
        <title>Comparative genomics of Ascetosporea gives new insight into the evolutionary basis for animal parasitism in Rhizaria.</title>
        <authorList>
            <person name="Hiltunen Thoren M."/>
            <person name="Onut-Brannstrom I."/>
            <person name="Alfjorden A."/>
            <person name="Peckova H."/>
            <person name="Swords F."/>
            <person name="Hooper C."/>
            <person name="Holzer A.S."/>
            <person name="Bass D."/>
            <person name="Burki F."/>
        </authorList>
    </citation>
    <scope>NUCLEOTIDE SEQUENCE [LARGE SCALE GENOMIC DNA]</scope>
    <source>
        <strain evidence="4">20-A016</strain>
    </source>
</reference>
<accession>A0ABV2ASZ1</accession>
<comment type="caution">
    <text evidence="4">The sequence shown here is derived from an EMBL/GenBank/DDBJ whole genome shotgun (WGS) entry which is preliminary data.</text>
</comment>
<dbReference type="PANTHER" id="PTHR13768:SF8">
    <property type="entry name" value="ALPHA-SOLUBLE NSF ATTACHMENT PROTEIN"/>
    <property type="match status" value="1"/>
</dbReference>
<evidence type="ECO:0000313" key="5">
    <source>
        <dbReference type="Proteomes" id="UP001439008"/>
    </source>
</evidence>
<evidence type="ECO:0000256" key="3">
    <source>
        <dbReference type="ARBA" id="ARBA00022927"/>
    </source>
</evidence>
<dbReference type="PRINTS" id="PR00448">
    <property type="entry name" value="NSFATTACHMNT"/>
</dbReference>